<evidence type="ECO:0000259" key="1">
    <source>
        <dbReference type="Pfam" id="PF12728"/>
    </source>
</evidence>
<organism evidence="2 3">
    <name type="scientific">Seohaeicola zhoushanensis</name>
    <dbReference type="NCBI Taxonomy" id="1569283"/>
    <lineage>
        <taxon>Bacteria</taxon>
        <taxon>Pseudomonadati</taxon>
        <taxon>Pseudomonadota</taxon>
        <taxon>Alphaproteobacteria</taxon>
        <taxon>Rhodobacterales</taxon>
        <taxon>Roseobacteraceae</taxon>
        <taxon>Seohaeicola</taxon>
    </lineage>
</organism>
<keyword evidence="3" id="KW-1185">Reference proteome</keyword>
<dbReference type="Pfam" id="PF12728">
    <property type="entry name" value="HTH_17"/>
    <property type="match status" value="1"/>
</dbReference>
<feature type="domain" description="Helix-turn-helix" evidence="1">
    <location>
        <begin position="38"/>
        <end position="85"/>
    </location>
</feature>
<name>A0A8J3H2Y6_9RHOB</name>
<reference evidence="2" key="2">
    <citation type="submission" date="2020-09" db="EMBL/GenBank/DDBJ databases">
        <authorList>
            <person name="Sun Q."/>
            <person name="Kim S."/>
        </authorList>
    </citation>
    <scope>NUCLEOTIDE SEQUENCE</scope>
    <source>
        <strain evidence="2">KCTC 42650</strain>
    </source>
</reference>
<gene>
    <name evidence="2" type="ORF">GCM10017056_48020</name>
</gene>
<dbReference type="EMBL" id="BNCJ01000028">
    <property type="protein sequence ID" value="GHF71508.1"/>
    <property type="molecule type" value="Genomic_DNA"/>
</dbReference>
<reference evidence="2" key="1">
    <citation type="journal article" date="2014" name="Int. J. Syst. Evol. Microbiol.">
        <title>Complete genome sequence of Corynebacterium casei LMG S-19264T (=DSM 44701T), isolated from a smear-ripened cheese.</title>
        <authorList>
            <consortium name="US DOE Joint Genome Institute (JGI-PGF)"/>
            <person name="Walter F."/>
            <person name="Albersmeier A."/>
            <person name="Kalinowski J."/>
            <person name="Ruckert C."/>
        </authorList>
    </citation>
    <scope>NUCLEOTIDE SEQUENCE</scope>
    <source>
        <strain evidence="2">KCTC 42650</strain>
    </source>
</reference>
<protein>
    <recommendedName>
        <fullName evidence="1">Helix-turn-helix domain-containing protein</fullName>
    </recommendedName>
</protein>
<accession>A0A8J3H2Y6</accession>
<dbReference type="Proteomes" id="UP000626220">
    <property type="component" value="Unassembled WGS sequence"/>
</dbReference>
<evidence type="ECO:0000313" key="3">
    <source>
        <dbReference type="Proteomes" id="UP000626220"/>
    </source>
</evidence>
<comment type="caution">
    <text evidence="2">The sequence shown here is derived from an EMBL/GenBank/DDBJ whole genome shotgun (WGS) entry which is preliminary data.</text>
</comment>
<evidence type="ECO:0000313" key="2">
    <source>
        <dbReference type="EMBL" id="GHF71508.1"/>
    </source>
</evidence>
<sequence>MLRTELRAGHSLRDMTRHARHISAHAEMPPIKLLLDYPAAAEALSMSRGALRDLVYKGRGPTVTKIGSRTFFAIKDLERFVEKHREGPLD</sequence>
<dbReference type="AlphaFoldDB" id="A0A8J3H2Y6"/>
<dbReference type="InterPro" id="IPR041657">
    <property type="entry name" value="HTH_17"/>
</dbReference>
<proteinExistence type="predicted"/>